<proteinExistence type="inferred from homology"/>
<dbReference type="OrthoDB" id="408631at2759"/>
<dbReference type="InterPro" id="IPR013094">
    <property type="entry name" value="AB_hydrolase_3"/>
</dbReference>
<dbReference type="InterPro" id="IPR029058">
    <property type="entry name" value="AB_hydrolase_fold"/>
</dbReference>
<keyword evidence="7" id="KW-0812">Transmembrane</keyword>
<dbReference type="EMBL" id="QGNW01001148">
    <property type="protein sequence ID" value="RVW53366.1"/>
    <property type="molecule type" value="Genomic_DNA"/>
</dbReference>
<dbReference type="PANTHER" id="PTHR23024:SF492">
    <property type="entry name" value="GIBBERELLIN RECEPTOR GID1C"/>
    <property type="match status" value="1"/>
</dbReference>
<evidence type="ECO:0000256" key="1">
    <source>
        <dbReference type="ARBA" id="ARBA00004123"/>
    </source>
</evidence>
<dbReference type="PROSITE" id="PS01173">
    <property type="entry name" value="LIPASE_GDXG_HIS"/>
    <property type="match status" value="1"/>
</dbReference>
<gene>
    <name evidence="9" type="primary">GID1C</name>
    <name evidence="9" type="ORF">CK203_103138</name>
</gene>
<dbReference type="FunFam" id="3.40.50.1820:FF:000087">
    <property type="entry name" value="Gibberellin receptor GID1"/>
    <property type="match status" value="1"/>
</dbReference>
<evidence type="ECO:0000256" key="5">
    <source>
        <dbReference type="ARBA" id="ARBA00023170"/>
    </source>
</evidence>
<evidence type="ECO:0000256" key="3">
    <source>
        <dbReference type="ARBA" id="ARBA00022801"/>
    </source>
</evidence>
<evidence type="ECO:0000256" key="4">
    <source>
        <dbReference type="ARBA" id="ARBA00022941"/>
    </source>
</evidence>
<protein>
    <submittedName>
        <fullName evidence="9">Gibberellin receptor GID1C</fullName>
    </submittedName>
</protein>
<evidence type="ECO:0000256" key="6">
    <source>
        <dbReference type="ARBA" id="ARBA00023242"/>
    </source>
</evidence>
<organism evidence="9 10">
    <name type="scientific">Vitis vinifera</name>
    <name type="common">Grape</name>
    <dbReference type="NCBI Taxonomy" id="29760"/>
    <lineage>
        <taxon>Eukaryota</taxon>
        <taxon>Viridiplantae</taxon>
        <taxon>Streptophyta</taxon>
        <taxon>Embryophyta</taxon>
        <taxon>Tracheophyta</taxon>
        <taxon>Spermatophyta</taxon>
        <taxon>Magnoliopsida</taxon>
        <taxon>eudicotyledons</taxon>
        <taxon>Gunneridae</taxon>
        <taxon>Pentapetalae</taxon>
        <taxon>rosids</taxon>
        <taxon>Vitales</taxon>
        <taxon>Vitaceae</taxon>
        <taxon>Viteae</taxon>
        <taxon>Vitis</taxon>
    </lineage>
</organism>
<keyword evidence="7" id="KW-1133">Transmembrane helix</keyword>
<dbReference type="Pfam" id="PF07859">
    <property type="entry name" value="Abhydrolase_3"/>
    <property type="match status" value="1"/>
</dbReference>
<dbReference type="Proteomes" id="UP000288805">
    <property type="component" value="Unassembled WGS sequence"/>
</dbReference>
<feature type="transmembrane region" description="Helical" evidence="7">
    <location>
        <begin position="336"/>
        <end position="353"/>
    </location>
</feature>
<dbReference type="AlphaFoldDB" id="A0A438F0A3"/>
<dbReference type="PANTHER" id="PTHR23024">
    <property type="entry name" value="ARYLACETAMIDE DEACETYLASE"/>
    <property type="match status" value="1"/>
</dbReference>
<dbReference type="InterPro" id="IPR002168">
    <property type="entry name" value="Lipase_GDXG_HIS_AS"/>
</dbReference>
<evidence type="ECO:0000256" key="7">
    <source>
        <dbReference type="SAM" id="Phobius"/>
    </source>
</evidence>
<dbReference type="GO" id="GO:0009740">
    <property type="term" value="P:gibberellic acid mediated signaling pathway"/>
    <property type="evidence" value="ECO:0007669"/>
    <property type="project" value="UniProtKB-KW"/>
</dbReference>
<reference evidence="9 10" key="1">
    <citation type="journal article" date="2018" name="PLoS Genet.">
        <title>Population sequencing reveals clonal diversity and ancestral inbreeding in the grapevine cultivar Chardonnay.</title>
        <authorList>
            <person name="Roach M.J."/>
            <person name="Johnson D.L."/>
            <person name="Bohlmann J."/>
            <person name="van Vuuren H.J."/>
            <person name="Jones S.J."/>
            <person name="Pretorius I.S."/>
            <person name="Schmidt S.A."/>
            <person name="Borneman A.R."/>
        </authorList>
    </citation>
    <scope>NUCLEOTIDE SEQUENCE [LARGE SCALE GENOMIC DNA]</scope>
    <source>
        <strain evidence="10">cv. Chardonnay</strain>
        <tissue evidence="9">Leaf</tissue>
    </source>
</reference>
<evidence type="ECO:0000259" key="8">
    <source>
        <dbReference type="Pfam" id="PF07859"/>
    </source>
</evidence>
<keyword evidence="5 9" id="KW-0675">Receptor</keyword>
<dbReference type="GO" id="GO:0016787">
    <property type="term" value="F:hydrolase activity"/>
    <property type="evidence" value="ECO:0007669"/>
    <property type="project" value="UniProtKB-KW"/>
</dbReference>
<dbReference type="GO" id="GO:0009939">
    <property type="term" value="P:positive regulation of gibberellic acid mediated signaling pathway"/>
    <property type="evidence" value="ECO:0007669"/>
    <property type="project" value="UniProtKB-ARBA"/>
</dbReference>
<sequence length="409" mass="45534">MAGSNEVNLSESKRVVPLNTWILISNFKLAYNLLRRPDGTFNRHLAEFLDRKVPANANPVEGVFSFDVIIDRSTSLLSRIYRPATGEEALPSIMELEKPVTGDIVPVILFFHGGSFAHSSANSAIYDTLCRRLVGICKAVVVSVNYRRAPENPYPCAYDDGWAALKWVNSRPWLKSEEDSKVHIYMVGDSSGGNIVHNVALKAVESGIEVLGNILLNPMFGGQERTESEKRLDGKYFVTIQDRDWYWRAFLPEGEDRDHAACNPFGPNGKSLVGMKFPKSLVVVAGLDLVQDWQLAYVEGLKKAGQEVKHLYLDKATIGFYLLPNNDHFYTVMDEIILLLTVFLIIAMLRFCSPMGSGSSWYRDDWAWLLGVEGLVQHLAGLGSCVFGTSTSKWHDCGCYGLMKALVAA</sequence>
<comment type="similarity">
    <text evidence="2">Belongs to the 'GDXG' lipolytic enzyme family.</text>
</comment>
<dbReference type="GO" id="GO:0005634">
    <property type="term" value="C:nucleus"/>
    <property type="evidence" value="ECO:0007669"/>
    <property type="project" value="UniProtKB-SubCell"/>
</dbReference>
<comment type="caution">
    <text evidence="9">The sequence shown here is derived from an EMBL/GenBank/DDBJ whole genome shotgun (WGS) entry which is preliminary data.</text>
</comment>
<dbReference type="Gene3D" id="3.40.50.1820">
    <property type="entry name" value="alpha/beta hydrolase"/>
    <property type="match status" value="1"/>
</dbReference>
<dbReference type="InterPro" id="IPR050466">
    <property type="entry name" value="Carboxylest/Gibb_receptor"/>
</dbReference>
<dbReference type="SUPFAM" id="SSF53474">
    <property type="entry name" value="alpha/beta-Hydrolases"/>
    <property type="match status" value="1"/>
</dbReference>
<dbReference type="GO" id="GO:0048530">
    <property type="term" value="P:fruit morphogenesis"/>
    <property type="evidence" value="ECO:0007669"/>
    <property type="project" value="UniProtKB-ARBA"/>
</dbReference>
<evidence type="ECO:0000313" key="10">
    <source>
        <dbReference type="Proteomes" id="UP000288805"/>
    </source>
</evidence>
<comment type="subcellular location">
    <subcellularLocation>
        <location evidence="1">Nucleus</location>
    </subcellularLocation>
</comment>
<evidence type="ECO:0000313" key="9">
    <source>
        <dbReference type="EMBL" id="RVW53366.1"/>
    </source>
</evidence>
<name>A0A438F0A3_VITVI</name>
<feature type="domain" description="Alpha/beta hydrolase fold-3" evidence="8">
    <location>
        <begin position="108"/>
        <end position="321"/>
    </location>
</feature>
<keyword evidence="3" id="KW-0378">Hydrolase</keyword>
<accession>A0A438F0A3</accession>
<keyword evidence="6" id="KW-0539">Nucleus</keyword>
<evidence type="ECO:0000256" key="2">
    <source>
        <dbReference type="ARBA" id="ARBA00010515"/>
    </source>
</evidence>
<dbReference type="GO" id="GO:0048444">
    <property type="term" value="P:floral organ morphogenesis"/>
    <property type="evidence" value="ECO:0007669"/>
    <property type="project" value="UniProtKB-ARBA"/>
</dbReference>
<keyword evidence="4" id="KW-0939">Gibberellin signaling pathway</keyword>
<keyword evidence="7" id="KW-0472">Membrane</keyword>